<dbReference type="RefSeq" id="XP_067815332.1">
    <property type="nucleotide sequence ID" value="XM_067960155.1"/>
</dbReference>
<dbReference type="InterPro" id="IPR001680">
    <property type="entry name" value="WD40_rpt"/>
</dbReference>
<evidence type="ECO:0000256" key="1">
    <source>
        <dbReference type="ARBA" id="ARBA00007625"/>
    </source>
</evidence>
<dbReference type="InterPro" id="IPR050505">
    <property type="entry name" value="WDR55/POC1"/>
</dbReference>
<protein>
    <recommendedName>
        <fullName evidence="8">Anaphase-promoting complex subunit 4 WD40 domain-containing protein</fullName>
    </recommendedName>
</protein>
<evidence type="ECO:0000313" key="7">
    <source>
        <dbReference type="Proteomes" id="UP000294530"/>
    </source>
</evidence>
<dbReference type="SMART" id="SM00320">
    <property type="entry name" value="WD40"/>
    <property type="match status" value="7"/>
</dbReference>
<sequence>MKSLDDHTPDEIYCDSQAFDIDFHPKANIVAVGCIDGVVQIYKYSDEMNTKLIDIKNHQEAVRALLFSPDGQTLYTASTDKSIRAFDIQGKPVWAEMRAHDHPVNRLHELSDNVFVSGDDQGCIKIWDTRQHRCLSEFKEHTDYISGFATTSAQDHLLATSGDGRLSAYDLRKNALVGKSDELDDELLSIAVIKNGRKIVCGSQDGVLVIFSWGIWGDMSDRFPGHPDSVEAVLKVDEDTILTGSSDGIVRVVQLHPNKLLGVIGDHEDFPVENLKFTYDRKIIGSVSHTNKVHFWDVAYLFEDDDEEDEDDNEKVDSTIDTNMQDVDSDDDVSGRNDAFERRRAFPTANELFFSDL</sequence>
<proteinExistence type="inferred from homology"/>
<dbReference type="PROSITE" id="PS50082">
    <property type="entry name" value="WD_REPEATS_2"/>
    <property type="match status" value="2"/>
</dbReference>
<dbReference type="AlphaFoldDB" id="A0A976IBD0"/>
<organism evidence="6 7">
    <name type="scientific">Bremia lactucae</name>
    <name type="common">Lettuce downy mildew</name>
    <dbReference type="NCBI Taxonomy" id="4779"/>
    <lineage>
        <taxon>Eukaryota</taxon>
        <taxon>Sar</taxon>
        <taxon>Stramenopiles</taxon>
        <taxon>Oomycota</taxon>
        <taxon>Peronosporomycetes</taxon>
        <taxon>Peronosporales</taxon>
        <taxon>Peronosporaceae</taxon>
        <taxon>Bremia</taxon>
    </lineage>
</organism>
<dbReference type="Proteomes" id="UP000294530">
    <property type="component" value="Unassembled WGS sequence"/>
</dbReference>
<dbReference type="Pfam" id="PF24796">
    <property type="entry name" value="WDR55"/>
    <property type="match status" value="1"/>
</dbReference>
<evidence type="ECO:0000256" key="2">
    <source>
        <dbReference type="ARBA" id="ARBA00022574"/>
    </source>
</evidence>
<evidence type="ECO:0008006" key="8">
    <source>
        <dbReference type="Google" id="ProtNLM"/>
    </source>
</evidence>
<dbReference type="EMBL" id="SHOA02000001">
    <property type="protein sequence ID" value="TDH65833.1"/>
    <property type="molecule type" value="Genomic_DNA"/>
</dbReference>
<dbReference type="InterPro" id="IPR036322">
    <property type="entry name" value="WD40_repeat_dom_sf"/>
</dbReference>
<keyword evidence="7" id="KW-1185">Reference proteome</keyword>
<evidence type="ECO:0000256" key="3">
    <source>
        <dbReference type="ARBA" id="ARBA00022737"/>
    </source>
</evidence>
<dbReference type="Gene3D" id="2.130.10.10">
    <property type="entry name" value="YVTN repeat-like/Quinoprotein amine dehydrogenase"/>
    <property type="match status" value="2"/>
</dbReference>
<dbReference type="PANTHER" id="PTHR44019:SF20">
    <property type="entry name" value="WD REPEAT-CONTAINING PROTEIN 55"/>
    <property type="match status" value="1"/>
</dbReference>
<dbReference type="KEGG" id="blac:94345826"/>
<feature type="repeat" description="WD" evidence="4">
    <location>
        <begin position="55"/>
        <end position="89"/>
    </location>
</feature>
<dbReference type="OrthoDB" id="2288928at2759"/>
<evidence type="ECO:0000256" key="5">
    <source>
        <dbReference type="SAM" id="MobiDB-lite"/>
    </source>
</evidence>
<dbReference type="PROSITE" id="PS50294">
    <property type="entry name" value="WD_REPEATS_REGION"/>
    <property type="match status" value="1"/>
</dbReference>
<keyword evidence="3" id="KW-0677">Repeat</keyword>
<dbReference type="GeneID" id="94345826"/>
<evidence type="ECO:0000313" key="6">
    <source>
        <dbReference type="EMBL" id="TDH65833.1"/>
    </source>
</evidence>
<comment type="similarity">
    <text evidence="1">Belongs to the WD repeat WDR55 family.</text>
</comment>
<feature type="repeat" description="WD" evidence="4">
    <location>
        <begin position="97"/>
        <end position="137"/>
    </location>
</feature>
<dbReference type="InterPro" id="IPR015943">
    <property type="entry name" value="WD40/YVTN_repeat-like_dom_sf"/>
</dbReference>
<dbReference type="SUPFAM" id="SSF50978">
    <property type="entry name" value="WD40 repeat-like"/>
    <property type="match status" value="1"/>
</dbReference>
<comment type="caution">
    <text evidence="6">The sequence shown here is derived from an EMBL/GenBank/DDBJ whole genome shotgun (WGS) entry which is preliminary data.</text>
</comment>
<accession>A0A976IBD0</accession>
<reference evidence="6 7" key="1">
    <citation type="journal article" date="2021" name="Genome Biol.">
        <title>AFLAP: assembly-free linkage analysis pipeline using k-mers from genome sequencing data.</title>
        <authorList>
            <person name="Fletcher K."/>
            <person name="Zhang L."/>
            <person name="Gil J."/>
            <person name="Han R."/>
            <person name="Cavanaugh K."/>
            <person name="Michelmore R."/>
        </authorList>
    </citation>
    <scope>NUCLEOTIDE SEQUENCE [LARGE SCALE GENOMIC DNA]</scope>
    <source>
        <strain evidence="6 7">SF5</strain>
    </source>
</reference>
<gene>
    <name evidence="6" type="ORF">CCR75_002055</name>
</gene>
<evidence type="ECO:0000256" key="4">
    <source>
        <dbReference type="PROSITE-ProRule" id="PRU00221"/>
    </source>
</evidence>
<keyword evidence="2 4" id="KW-0853">WD repeat</keyword>
<dbReference type="PANTHER" id="PTHR44019">
    <property type="entry name" value="WD REPEAT-CONTAINING PROTEIN 55"/>
    <property type="match status" value="1"/>
</dbReference>
<name>A0A976IBD0_BRELC</name>
<feature type="region of interest" description="Disordered" evidence="5">
    <location>
        <begin position="306"/>
        <end position="339"/>
    </location>
</feature>